<organism evidence="1">
    <name type="scientific">marine metagenome</name>
    <dbReference type="NCBI Taxonomy" id="408172"/>
    <lineage>
        <taxon>unclassified sequences</taxon>
        <taxon>metagenomes</taxon>
        <taxon>ecological metagenomes</taxon>
    </lineage>
</organism>
<dbReference type="AlphaFoldDB" id="A0A381WBG2"/>
<dbReference type="EMBL" id="UINC01011290">
    <property type="protein sequence ID" value="SVA49886.1"/>
    <property type="molecule type" value="Genomic_DNA"/>
</dbReference>
<sequence>MKMKLLFLLTFISTALFADVLEVRLWKAIPGSSAQLMQNALEARGIHQKLGGQVVVATDRQGRLHYATAHKNWTGWAAFQKKLEASDEWSAFAQKIGAAPTATLESHYLVNQVAPMLPSKVYQVFVWEAFPGRRSQMIESASAAQPLHEKLGASVGINIDQMGRLHYLMSFDTWADWAKFQDTGSSDELTTFFAEFYSNPPGKLVEVYNVTRVD</sequence>
<dbReference type="Gene3D" id="3.30.70.100">
    <property type="match status" value="1"/>
</dbReference>
<gene>
    <name evidence="1" type="ORF">METZ01_LOCUS102740</name>
</gene>
<name>A0A381WBG2_9ZZZZ</name>
<accession>A0A381WBG2</accession>
<reference evidence="1" key="1">
    <citation type="submission" date="2018-05" db="EMBL/GenBank/DDBJ databases">
        <authorList>
            <person name="Lanie J.A."/>
            <person name="Ng W.-L."/>
            <person name="Kazmierczak K.M."/>
            <person name="Andrzejewski T.M."/>
            <person name="Davidsen T.M."/>
            <person name="Wayne K.J."/>
            <person name="Tettelin H."/>
            <person name="Glass J.I."/>
            <person name="Rusch D."/>
            <person name="Podicherti R."/>
            <person name="Tsui H.-C.T."/>
            <person name="Winkler M.E."/>
        </authorList>
    </citation>
    <scope>NUCLEOTIDE SEQUENCE</scope>
</reference>
<protein>
    <recommendedName>
        <fullName evidence="2">ABM domain-containing protein</fullName>
    </recommendedName>
</protein>
<proteinExistence type="predicted"/>
<evidence type="ECO:0000313" key="1">
    <source>
        <dbReference type="EMBL" id="SVA49886.1"/>
    </source>
</evidence>
<evidence type="ECO:0008006" key="2">
    <source>
        <dbReference type="Google" id="ProtNLM"/>
    </source>
</evidence>